<dbReference type="Gramene" id="AET2Gv21105100.1">
    <property type="protein sequence ID" value="AET2Gv21105100.1"/>
    <property type="gene ID" value="AET2Gv21105100"/>
</dbReference>
<dbReference type="Pfam" id="PF00161">
    <property type="entry name" value="RIP"/>
    <property type="match status" value="1"/>
</dbReference>
<reference evidence="2" key="2">
    <citation type="journal article" date="2017" name="Nat. Plants">
        <title>The Aegilops tauschii genome reveals multiple impacts of transposons.</title>
        <authorList>
            <person name="Zhao G."/>
            <person name="Zou C."/>
            <person name="Li K."/>
            <person name="Wang K."/>
            <person name="Li T."/>
            <person name="Gao L."/>
            <person name="Zhang X."/>
            <person name="Wang H."/>
            <person name="Yang Z."/>
            <person name="Liu X."/>
            <person name="Jiang W."/>
            <person name="Mao L."/>
            <person name="Kong X."/>
            <person name="Jiao Y."/>
            <person name="Jia J."/>
        </authorList>
    </citation>
    <scope>NUCLEOTIDE SEQUENCE [LARGE SCALE GENOMIC DNA]</scope>
    <source>
        <strain evidence="2">cv. AL8/78</strain>
    </source>
</reference>
<proteinExistence type="predicted"/>
<evidence type="ECO:0000313" key="1">
    <source>
        <dbReference type="EnsemblPlants" id="AET2Gv21105100.4"/>
    </source>
</evidence>
<dbReference type="EnsemblPlants" id="AET2Gv21105100.1">
    <property type="protein sequence ID" value="AET2Gv21105100.1"/>
    <property type="gene ID" value="AET2Gv21105100"/>
</dbReference>
<dbReference type="Gramene" id="AET2Gv21105100.4">
    <property type="protein sequence ID" value="AET2Gv21105100.4"/>
    <property type="gene ID" value="AET2Gv21105100"/>
</dbReference>
<dbReference type="SUPFAM" id="SSF56371">
    <property type="entry name" value="Ribosome inactivating proteins (RIP)"/>
    <property type="match status" value="1"/>
</dbReference>
<name>A0A453D6F4_AEGTS</name>
<dbReference type="GO" id="GO:0017148">
    <property type="term" value="P:negative regulation of translation"/>
    <property type="evidence" value="ECO:0007669"/>
    <property type="project" value="InterPro"/>
</dbReference>
<keyword evidence="2" id="KW-1185">Reference proteome</keyword>
<dbReference type="AlphaFoldDB" id="A0A453D6F4"/>
<dbReference type="Gramene" id="AET2Gv21105100.2">
    <property type="protein sequence ID" value="AET2Gv21105100.2"/>
    <property type="gene ID" value="AET2Gv21105100"/>
</dbReference>
<dbReference type="EnsemblPlants" id="AET2Gv21105100.4">
    <property type="protein sequence ID" value="AET2Gv21105100.4"/>
    <property type="gene ID" value="AET2Gv21105100"/>
</dbReference>
<organism evidence="1 2">
    <name type="scientific">Aegilops tauschii subsp. strangulata</name>
    <name type="common">Goatgrass</name>
    <dbReference type="NCBI Taxonomy" id="200361"/>
    <lineage>
        <taxon>Eukaryota</taxon>
        <taxon>Viridiplantae</taxon>
        <taxon>Streptophyta</taxon>
        <taxon>Embryophyta</taxon>
        <taxon>Tracheophyta</taxon>
        <taxon>Spermatophyta</taxon>
        <taxon>Magnoliopsida</taxon>
        <taxon>Liliopsida</taxon>
        <taxon>Poales</taxon>
        <taxon>Poaceae</taxon>
        <taxon>BOP clade</taxon>
        <taxon>Pooideae</taxon>
        <taxon>Triticodae</taxon>
        <taxon>Triticeae</taxon>
        <taxon>Triticinae</taxon>
        <taxon>Aegilops</taxon>
    </lineage>
</organism>
<dbReference type="EnsemblPlants" id="AET2Gv21105100.2">
    <property type="protein sequence ID" value="AET2Gv21105100.2"/>
    <property type="gene ID" value="AET2Gv21105100"/>
</dbReference>
<sequence>MVEKVKKLTPERAKKFDPDLLPLVQLPITAVCESERFPAVLRFTTGNFYSSTPQHVTSRLEELVHNWGRLSKLAFLMILAVIEFDMEFYDCRKSFLEARANLHNTVGAVRKLTSMVLMGISA</sequence>
<dbReference type="InterPro" id="IPR036041">
    <property type="entry name" value="Ribosome-inact_prot_sf"/>
</dbReference>
<reference evidence="1" key="4">
    <citation type="submission" date="2019-03" db="UniProtKB">
        <authorList>
            <consortium name="EnsemblPlants"/>
        </authorList>
    </citation>
    <scope>IDENTIFICATION</scope>
</reference>
<protein>
    <submittedName>
        <fullName evidence="1">Uncharacterized protein</fullName>
    </submittedName>
</protein>
<dbReference type="InterPro" id="IPR001574">
    <property type="entry name" value="Ribosome_inactivat_prot"/>
</dbReference>
<accession>A0A453D6F4</accession>
<evidence type="ECO:0000313" key="2">
    <source>
        <dbReference type="Proteomes" id="UP000015105"/>
    </source>
</evidence>
<dbReference type="GO" id="GO:0030598">
    <property type="term" value="F:rRNA N-glycosylase activity"/>
    <property type="evidence" value="ECO:0007669"/>
    <property type="project" value="InterPro"/>
</dbReference>
<dbReference type="Proteomes" id="UP000015105">
    <property type="component" value="Chromosome 2D"/>
</dbReference>
<reference evidence="2" key="1">
    <citation type="journal article" date="2014" name="Science">
        <title>Ancient hybridizations among the ancestral genomes of bread wheat.</title>
        <authorList>
            <consortium name="International Wheat Genome Sequencing Consortium,"/>
            <person name="Marcussen T."/>
            <person name="Sandve S.R."/>
            <person name="Heier L."/>
            <person name="Spannagl M."/>
            <person name="Pfeifer M."/>
            <person name="Jakobsen K.S."/>
            <person name="Wulff B.B."/>
            <person name="Steuernagel B."/>
            <person name="Mayer K.F."/>
            <person name="Olsen O.A."/>
        </authorList>
    </citation>
    <scope>NUCLEOTIDE SEQUENCE [LARGE SCALE GENOMIC DNA]</scope>
    <source>
        <strain evidence="2">cv. AL8/78</strain>
    </source>
</reference>
<reference evidence="1" key="5">
    <citation type="journal article" date="2021" name="G3 (Bethesda)">
        <title>Aegilops tauschii genome assembly Aet v5.0 features greater sequence contiguity and improved annotation.</title>
        <authorList>
            <person name="Wang L."/>
            <person name="Zhu T."/>
            <person name="Rodriguez J.C."/>
            <person name="Deal K.R."/>
            <person name="Dubcovsky J."/>
            <person name="McGuire P.E."/>
            <person name="Lux T."/>
            <person name="Spannagl M."/>
            <person name="Mayer K.F.X."/>
            <person name="Baldrich P."/>
            <person name="Meyers B.C."/>
            <person name="Huo N."/>
            <person name="Gu Y.Q."/>
            <person name="Zhou H."/>
            <person name="Devos K.M."/>
            <person name="Bennetzen J.L."/>
            <person name="Unver T."/>
            <person name="Budak H."/>
            <person name="Gulick P.J."/>
            <person name="Galiba G."/>
            <person name="Kalapos B."/>
            <person name="Nelson D.R."/>
            <person name="Li P."/>
            <person name="You F.M."/>
            <person name="Luo M.C."/>
            <person name="Dvorak J."/>
        </authorList>
    </citation>
    <scope>NUCLEOTIDE SEQUENCE [LARGE SCALE GENOMIC DNA]</scope>
    <source>
        <strain evidence="1">cv. AL8/78</strain>
    </source>
</reference>
<reference evidence="1" key="3">
    <citation type="journal article" date="2017" name="Nature">
        <title>Genome sequence of the progenitor of the wheat D genome Aegilops tauschii.</title>
        <authorList>
            <person name="Luo M.C."/>
            <person name="Gu Y.Q."/>
            <person name="Puiu D."/>
            <person name="Wang H."/>
            <person name="Twardziok S.O."/>
            <person name="Deal K.R."/>
            <person name="Huo N."/>
            <person name="Zhu T."/>
            <person name="Wang L."/>
            <person name="Wang Y."/>
            <person name="McGuire P.E."/>
            <person name="Liu S."/>
            <person name="Long H."/>
            <person name="Ramasamy R.K."/>
            <person name="Rodriguez J.C."/>
            <person name="Van S.L."/>
            <person name="Yuan L."/>
            <person name="Wang Z."/>
            <person name="Xia Z."/>
            <person name="Xiao L."/>
            <person name="Anderson O.D."/>
            <person name="Ouyang S."/>
            <person name="Liang Y."/>
            <person name="Zimin A.V."/>
            <person name="Pertea G."/>
            <person name="Qi P."/>
            <person name="Bennetzen J.L."/>
            <person name="Dai X."/>
            <person name="Dawson M.W."/>
            <person name="Muller H.G."/>
            <person name="Kugler K."/>
            <person name="Rivarola-Duarte L."/>
            <person name="Spannagl M."/>
            <person name="Mayer K.F.X."/>
            <person name="Lu F.H."/>
            <person name="Bevan M.W."/>
            <person name="Leroy P."/>
            <person name="Li P."/>
            <person name="You F.M."/>
            <person name="Sun Q."/>
            <person name="Liu Z."/>
            <person name="Lyons E."/>
            <person name="Wicker T."/>
            <person name="Salzberg S.L."/>
            <person name="Devos K.M."/>
            <person name="Dvorak J."/>
        </authorList>
    </citation>
    <scope>NUCLEOTIDE SEQUENCE [LARGE SCALE GENOMIC DNA]</scope>
    <source>
        <strain evidence="1">cv. AL8/78</strain>
    </source>
</reference>